<dbReference type="GO" id="GO:0003755">
    <property type="term" value="F:peptidyl-prolyl cis-trans isomerase activity"/>
    <property type="evidence" value="ECO:0007669"/>
    <property type="project" value="UniProtKB-UniRule"/>
</dbReference>
<evidence type="ECO:0000256" key="3">
    <source>
        <dbReference type="ARBA" id="ARBA00006577"/>
    </source>
</evidence>
<reference evidence="13 15" key="2">
    <citation type="submission" date="2018-06" db="EMBL/GenBank/DDBJ databases">
        <authorList>
            <consortium name="Pathogen Informatics"/>
            <person name="Doyle S."/>
        </authorList>
    </citation>
    <scope>NUCLEOTIDE SEQUENCE [LARGE SCALE GENOMIC DNA]</scope>
    <source>
        <strain evidence="13 15">NCTC11091</strain>
    </source>
</reference>
<evidence type="ECO:0000313" key="14">
    <source>
        <dbReference type="Proteomes" id="UP000092508"/>
    </source>
</evidence>
<organism evidence="12 14">
    <name type="scientific">Faucicola atlantae</name>
    <dbReference type="NCBI Taxonomy" id="34059"/>
    <lineage>
        <taxon>Bacteria</taxon>
        <taxon>Pseudomonadati</taxon>
        <taxon>Pseudomonadota</taxon>
        <taxon>Gammaproteobacteria</taxon>
        <taxon>Moraxellales</taxon>
        <taxon>Moraxellaceae</taxon>
        <taxon>Faucicola</taxon>
    </lineage>
</organism>
<dbReference type="SUPFAM" id="SSF54534">
    <property type="entry name" value="FKBP-like"/>
    <property type="match status" value="1"/>
</dbReference>
<dbReference type="RefSeq" id="WP_067057219.1">
    <property type="nucleotide sequence ID" value="NZ_LZMZ01000009.1"/>
</dbReference>
<proteinExistence type="inferred from homology"/>
<dbReference type="EC" id="5.2.1.8" evidence="10"/>
<dbReference type="AlphaFoldDB" id="A0A1B8QE24"/>
<evidence type="ECO:0000256" key="1">
    <source>
        <dbReference type="ARBA" id="ARBA00000971"/>
    </source>
</evidence>
<dbReference type="PANTHER" id="PTHR47861:SF3">
    <property type="entry name" value="FKBP-TYPE PEPTIDYL-PROLYL CIS-TRANS ISOMERASE SLYD"/>
    <property type="match status" value="1"/>
</dbReference>
<dbReference type="Proteomes" id="UP000255193">
    <property type="component" value="Unassembled WGS sequence"/>
</dbReference>
<evidence type="ECO:0000256" key="9">
    <source>
        <dbReference type="PROSITE-ProRule" id="PRU00277"/>
    </source>
</evidence>
<dbReference type="PROSITE" id="PS50059">
    <property type="entry name" value="FKBP_PPIASE"/>
    <property type="match status" value="1"/>
</dbReference>
<protein>
    <recommendedName>
        <fullName evidence="10">Peptidyl-prolyl cis-trans isomerase</fullName>
        <ecNumber evidence="10">5.2.1.8</ecNumber>
    </recommendedName>
</protein>
<dbReference type="STRING" id="34059.A9308_04790"/>
<comment type="subcellular location">
    <subcellularLocation>
        <location evidence="2">Cytoplasm</location>
    </subcellularLocation>
</comment>
<gene>
    <name evidence="13" type="primary">slyD</name>
    <name evidence="12" type="ORF">A9308_04790</name>
    <name evidence="13" type="ORF">NCTC11091_01874</name>
</gene>
<dbReference type="Pfam" id="PF00254">
    <property type="entry name" value="FKBP_C"/>
    <property type="match status" value="1"/>
</dbReference>
<evidence type="ECO:0000313" key="15">
    <source>
        <dbReference type="Proteomes" id="UP000255193"/>
    </source>
</evidence>
<evidence type="ECO:0000259" key="11">
    <source>
        <dbReference type="PROSITE" id="PS50059"/>
    </source>
</evidence>
<evidence type="ECO:0000256" key="4">
    <source>
        <dbReference type="ARBA" id="ARBA00022490"/>
    </source>
</evidence>
<evidence type="ECO:0000256" key="7">
    <source>
        <dbReference type="ARBA" id="ARBA00023235"/>
    </source>
</evidence>
<dbReference type="EMBL" id="UGQA01000001">
    <property type="protein sequence ID" value="STY96064.1"/>
    <property type="molecule type" value="Genomic_DNA"/>
</dbReference>
<dbReference type="GO" id="GO:0042026">
    <property type="term" value="P:protein refolding"/>
    <property type="evidence" value="ECO:0007669"/>
    <property type="project" value="UniProtKB-ARBA"/>
</dbReference>
<dbReference type="EMBL" id="LZMZ01000009">
    <property type="protein sequence ID" value="OBX79933.1"/>
    <property type="molecule type" value="Genomic_DNA"/>
</dbReference>
<evidence type="ECO:0000256" key="8">
    <source>
        <dbReference type="ARBA" id="ARBA00037071"/>
    </source>
</evidence>
<keyword evidence="4" id="KW-0963">Cytoplasm</keyword>
<comment type="function">
    <text evidence="8">Also involved in hydrogenase metallocenter assembly, probably by participating in the nickel insertion step. This function in hydrogenase biosynthesis requires chaperone activity and the presence of the metal-binding domain, but not PPIase activity.</text>
</comment>
<dbReference type="Gene3D" id="3.10.50.40">
    <property type="match status" value="1"/>
</dbReference>
<dbReference type="Proteomes" id="UP000092508">
    <property type="component" value="Unassembled WGS sequence"/>
</dbReference>
<evidence type="ECO:0000313" key="13">
    <source>
        <dbReference type="EMBL" id="STY96064.1"/>
    </source>
</evidence>
<name>A0A1B8QE24_9GAMM</name>
<keyword evidence="7 9" id="KW-0413">Isomerase</keyword>
<keyword evidence="5 9" id="KW-0697">Rotamase</keyword>
<feature type="domain" description="PPIase FKBP-type" evidence="11">
    <location>
        <begin position="7"/>
        <end position="81"/>
    </location>
</feature>
<reference evidence="12 14" key="1">
    <citation type="submission" date="2016-06" db="EMBL/GenBank/DDBJ databases">
        <title>Draft genome of Moraxella atlantae CCUG 66109.</title>
        <authorList>
            <person name="Salva-Serra F."/>
            <person name="Engstrom-Jakobsson H."/>
            <person name="Thorell K."/>
            <person name="Gonzales-Siles L."/>
            <person name="Karlsson R."/>
            <person name="Boulund F."/>
            <person name="Engstrand L."/>
            <person name="Kristiansson E."/>
            <person name="Moore E."/>
        </authorList>
    </citation>
    <scope>NUCLEOTIDE SEQUENCE [LARGE SCALE GENOMIC DNA]</scope>
    <source>
        <strain evidence="12 14">CCUG 66109</strain>
    </source>
</reference>
<accession>A0A1B8QE24</accession>
<dbReference type="GO" id="GO:0005737">
    <property type="term" value="C:cytoplasm"/>
    <property type="evidence" value="ECO:0007669"/>
    <property type="project" value="UniProtKB-SubCell"/>
</dbReference>
<comment type="similarity">
    <text evidence="3 10">Belongs to the FKBP-type PPIase family.</text>
</comment>
<sequence length="162" mass="17611">MAQIGNNSVVQFHYTLKDDDGNIIDQSSSEQPLTYLHGHQNIIPGLENQLLGKNVGDKFTASVAPADAYGEYDDAAVQEVPRANFEGVDDIEPGMQFQSETEDGDIILVTVRDVQPDVVIVDANHPLAGKNLHFDVEVVDIRDASEEELAHGHAHGVGGHHH</sequence>
<evidence type="ECO:0000313" key="12">
    <source>
        <dbReference type="EMBL" id="OBX79933.1"/>
    </source>
</evidence>
<evidence type="ECO:0000256" key="6">
    <source>
        <dbReference type="ARBA" id="ARBA00023186"/>
    </source>
</evidence>
<dbReference type="OrthoDB" id="9808891at2"/>
<dbReference type="InterPro" id="IPR001179">
    <property type="entry name" value="PPIase_FKBP_dom"/>
</dbReference>
<dbReference type="PANTHER" id="PTHR47861">
    <property type="entry name" value="FKBP-TYPE PEPTIDYL-PROLYL CIS-TRANS ISOMERASE SLYD"/>
    <property type="match status" value="1"/>
</dbReference>
<comment type="catalytic activity">
    <reaction evidence="1 9 10">
        <text>[protein]-peptidylproline (omega=180) = [protein]-peptidylproline (omega=0)</text>
        <dbReference type="Rhea" id="RHEA:16237"/>
        <dbReference type="Rhea" id="RHEA-COMP:10747"/>
        <dbReference type="Rhea" id="RHEA-COMP:10748"/>
        <dbReference type="ChEBI" id="CHEBI:83833"/>
        <dbReference type="ChEBI" id="CHEBI:83834"/>
        <dbReference type="EC" id="5.2.1.8"/>
    </reaction>
</comment>
<evidence type="ECO:0000256" key="2">
    <source>
        <dbReference type="ARBA" id="ARBA00004496"/>
    </source>
</evidence>
<dbReference type="InterPro" id="IPR046357">
    <property type="entry name" value="PPIase_dom_sf"/>
</dbReference>
<evidence type="ECO:0000256" key="5">
    <source>
        <dbReference type="ARBA" id="ARBA00023110"/>
    </source>
</evidence>
<evidence type="ECO:0000256" key="10">
    <source>
        <dbReference type="RuleBase" id="RU003915"/>
    </source>
</evidence>
<keyword evidence="6" id="KW-0143">Chaperone</keyword>